<dbReference type="EMBL" id="CP120629">
    <property type="protein sequence ID" value="WEW59935.1"/>
    <property type="molecule type" value="Genomic_DNA"/>
</dbReference>
<organism evidence="2 3">
    <name type="scientific">Emydomyces testavorans</name>
    <dbReference type="NCBI Taxonomy" id="2070801"/>
    <lineage>
        <taxon>Eukaryota</taxon>
        <taxon>Fungi</taxon>
        <taxon>Dikarya</taxon>
        <taxon>Ascomycota</taxon>
        <taxon>Pezizomycotina</taxon>
        <taxon>Eurotiomycetes</taxon>
        <taxon>Eurotiomycetidae</taxon>
        <taxon>Onygenales</taxon>
        <taxon>Nannizziopsiaceae</taxon>
        <taxon>Emydomyces</taxon>
    </lineage>
</organism>
<gene>
    <name evidence="2" type="ORF">PRK78_005417</name>
</gene>
<evidence type="ECO:0000313" key="3">
    <source>
        <dbReference type="Proteomes" id="UP001219355"/>
    </source>
</evidence>
<protein>
    <submittedName>
        <fullName evidence="2">Uncharacterized protein</fullName>
    </submittedName>
</protein>
<reference evidence="2" key="1">
    <citation type="submission" date="2023-03" db="EMBL/GenBank/DDBJ databases">
        <title>Emydomyces testavorans Genome Sequence.</title>
        <authorList>
            <person name="Hoyer L."/>
        </authorList>
    </citation>
    <scope>NUCLEOTIDE SEQUENCE</scope>
    <source>
        <strain evidence="2">16-2883</strain>
    </source>
</reference>
<accession>A0AAF0IJH7</accession>
<keyword evidence="3" id="KW-1185">Reference proteome</keyword>
<feature type="region of interest" description="Disordered" evidence="1">
    <location>
        <begin position="1"/>
        <end position="118"/>
    </location>
</feature>
<feature type="compositionally biased region" description="Polar residues" evidence="1">
    <location>
        <begin position="225"/>
        <end position="240"/>
    </location>
</feature>
<evidence type="ECO:0000313" key="2">
    <source>
        <dbReference type="EMBL" id="WEW59935.1"/>
    </source>
</evidence>
<feature type="compositionally biased region" description="Polar residues" evidence="1">
    <location>
        <begin position="26"/>
        <end position="35"/>
    </location>
</feature>
<dbReference type="AlphaFoldDB" id="A0AAF0IJH7"/>
<feature type="compositionally biased region" description="Polar residues" evidence="1">
    <location>
        <begin position="45"/>
        <end position="60"/>
    </location>
</feature>
<dbReference type="Proteomes" id="UP001219355">
    <property type="component" value="Chromosome 3"/>
</dbReference>
<name>A0AAF0IJH7_9EURO</name>
<feature type="region of interest" description="Disordered" evidence="1">
    <location>
        <begin position="208"/>
        <end position="246"/>
    </location>
</feature>
<evidence type="ECO:0000256" key="1">
    <source>
        <dbReference type="SAM" id="MobiDB-lite"/>
    </source>
</evidence>
<proteinExistence type="predicted"/>
<sequence length="246" mass="26439">MSQDSSKAHAAAEPSQTSEPFLPSQGAATPDTTQARIDDAERINSHLQPASHNQNQTTPTEKPPHVIAREQLEATFTAGKAAYDSKKPSLQPQGTAPTHDADRINSHLQPAAEQPPKSVREQFRAAYDAAEALYARNKPPQGTALTHDADRINSHLQPAGQQRRNSVGELYDAAFTAGVASYDPNERNWGIVGAPADVAQQVIDEIFGVNRDDSDTDTDVEPAAASTNNISTKQDPIPNSDSDKET</sequence>
<feature type="compositionally biased region" description="Basic and acidic residues" evidence="1">
    <location>
        <begin position="62"/>
        <end position="72"/>
    </location>
</feature>